<feature type="region of interest" description="Disordered" evidence="8">
    <location>
        <begin position="609"/>
        <end position="648"/>
    </location>
</feature>
<dbReference type="PROSITE" id="PS01023">
    <property type="entry name" value="PTR2_2"/>
    <property type="match status" value="1"/>
</dbReference>
<evidence type="ECO:0000313" key="11">
    <source>
        <dbReference type="Proteomes" id="UP001219933"/>
    </source>
</evidence>
<feature type="transmembrane region" description="Helical" evidence="9">
    <location>
        <begin position="454"/>
        <end position="476"/>
    </location>
</feature>
<keyword evidence="6 9" id="KW-0472">Membrane</keyword>
<organism evidence="10 11">
    <name type="scientific">Malassezia cuniculi</name>
    <dbReference type="NCBI Taxonomy" id="948313"/>
    <lineage>
        <taxon>Eukaryota</taxon>
        <taxon>Fungi</taxon>
        <taxon>Dikarya</taxon>
        <taxon>Basidiomycota</taxon>
        <taxon>Ustilaginomycotina</taxon>
        <taxon>Malasseziomycetes</taxon>
        <taxon>Malasseziales</taxon>
        <taxon>Malasseziaceae</taxon>
        <taxon>Malassezia</taxon>
    </lineage>
</organism>
<dbReference type="PROSITE" id="PS01022">
    <property type="entry name" value="PTR2_1"/>
    <property type="match status" value="1"/>
</dbReference>
<feature type="transmembrane region" description="Helical" evidence="9">
    <location>
        <begin position="282"/>
        <end position="302"/>
    </location>
</feature>
<dbReference type="InterPro" id="IPR036259">
    <property type="entry name" value="MFS_trans_sf"/>
</dbReference>
<evidence type="ECO:0000256" key="1">
    <source>
        <dbReference type="ARBA" id="ARBA00004141"/>
    </source>
</evidence>
<dbReference type="SUPFAM" id="SSF103473">
    <property type="entry name" value="MFS general substrate transporter"/>
    <property type="match status" value="1"/>
</dbReference>
<dbReference type="EMBL" id="CP119879">
    <property type="protein sequence ID" value="WFD35191.1"/>
    <property type="molecule type" value="Genomic_DNA"/>
</dbReference>
<feature type="transmembrane region" description="Helical" evidence="9">
    <location>
        <begin position="573"/>
        <end position="595"/>
    </location>
</feature>
<dbReference type="InterPro" id="IPR000109">
    <property type="entry name" value="POT_fam"/>
</dbReference>
<feature type="compositionally biased region" description="Basic and acidic residues" evidence="8">
    <location>
        <begin position="618"/>
        <end position="648"/>
    </location>
</feature>
<keyword evidence="5 9" id="KW-1133">Transmembrane helix</keyword>
<feature type="transmembrane region" description="Helical" evidence="9">
    <location>
        <begin position="384"/>
        <end position="404"/>
    </location>
</feature>
<keyword evidence="11" id="KW-1185">Reference proteome</keyword>
<dbReference type="PANTHER" id="PTHR11654">
    <property type="entry name" value="OLIGOPEPTIDE TRANSPORTER-RELATED"/>
    <property type="match status" value="1"/>
</dbReference>
<dbReference type="GO" id="GO:0005886">
    <property type="term" value="C:plasma membrane"/>
    <property type="evidence" value="ECO:0007669"/>
    <property type="project" value="UniProtKB-ARBA"/>
</dbReference>
<keyword evidence="3 7" id="KW-0813">Transport</keyword>
<feature type="transmembrane region" description="Helical" evidence="9">
    <location>
        <begin position="256"/>
        <end position="276"/>
    </location>
</feature>
<feature type="transmembrane region" description="Helical" evidence="9">
    <location>
        <begin position="424"/>
        <end position="442"/>
    </location>
</feature>
<dbReference type="GO" id="GO:0071916">
    <property type="term" value="F:dipeptide transmembrane transporter activity"/>
    <property type="evidence" value="ECO:0007669"/>
    <property type="project" value="UniProtKB-ARBA"/>
</dbReference>
<dbReference type="InterPro" id="IPR018456">
    <property type="entry name" value="PTR2_symporter_CS"/>
</dbReference>
<feature type="transmembrane region" description="Helical" evidence="9">
    <location>
        <begin position="516"/>
        <end position="538"/>
    </location>
</feature>
<protein>
    <submittedName>
        <fullName evidence="10">Uncharacterized protein</fullName>
    </submittedName>
</protein>
<dbReference type="Pfam" id="PF00854">
    <property type="entry name" value="PTR2"/>
    <property type="match status" value="1"/>
</dbReference>
<comment type="subcellular location">
    <subcellularLocation>
        <location evidence="1 7">Membrane</location>
        <topology evidence="1 7">Multi-pass membrane protein</topology>
    </subcellularLocation>
</comment>
<keyword evidence="4 7" id="KW-0812">Transmembrane</keyword>
<evidence type="ECO:0000256" key="8">
    <source>
        <dbReference type="SAM" id="MobiDB-lite"/>
    </source>
</evidence>
<evidence type="ECO:0000256" key="6">
    <source>
        <dbReference type="ARBA" id="ARBA00023136"/>
    </source>
</evidence>
<evidence type="ECO:0000256" key="5">
    <source>
        <dbReference type="ARBA" id="ARBA00022989"/>
    </source>
</evidence>
<name>A0AAF0JBD6_9BASI</name>
<evidence type="ECO:0000256" key="4">
    <source>
        <dbReference type="ARBA" id="ARBA00022692"/>
    </source>
</evidence>
<evidence type="ECO:0000313" key="10">
    <source>
        <dbReference type="EMBL" id="WFD35191.1"/>
    </source>
</evidence>
<evidence type="ECO:0000256" key="7">
    <source>
        <dbReference type="RuleBase" id="RU003755"/>
    </source>
</evidence>
<dbReference type="AlphaFoldDB" id="A0AAF0JBD6"/>
<dbReference type="Gene3D" id="1.20.1250.20">
    <property type="entry name" value="MFS general substrate transporter like domains"/>
    <property type="match status" value="1"/>
</dbReference>
<feature type="transmembrane region" description="Helical" evidence="9">
    <location>
        <begin position="545"/>
        <end position="561"/>
    </location>
</feature>
<evidence type="ECO:0000256" key="2">
    <source>
        <dbReference type="ARBA" id="ARBA00005982"/>
    </source>
</evidence>
<evidence type="ECO:0000256" key="9">
    <source>
        <dbReference type="SAM" id="Phobius"/>
    </source>
</evidence>
<dbReference type="Proteomes" id="UP001219933">
    <property type="component" value="Chromosome 3"/>
</dbReference>
<reference evidence="10" key="1">
    <citation type="submission" date="2023-03" db="EMBL/GenBank/DDBJ databases">
        <title>Mating type loci evolution in Malassezia.</title>
        <authorList>
            <person name="Coelho M.A."/>
        </authorList>
    </citation>
    <scope>NUCLEOTIDE SEQUENCE</scope>
    <source>
        <strain evidence="10">CBS 11721</strain>
    </source>
</reference>
<proteinExistence type="inferred from homology"/>
<accession>A0AAF0JBD6</accession>
<comment type="similarity">
    <text evidence="2 7">Belongs to the major facilitator superfamily. Proton-dependent oligopeptide transporter (POT/PTR) (TC 2.A.17) family.</text>
</comment>
<gene>
    <name evidence="10" type="ORF">MCUN1_002041</name>
</gene>
<dbReference type="FunFam" id="1.20.1250.20:FF:000085">
    <property type="entry name" value="MFS peptide transporter Ptr2"/>
    <property type="match status" value="1"/>
</dbReference>
<feature type="transmembrane region" description="Helical" evidence="9">
    <location>
        <begin position="195"/>
        <end position="214"/>
    </location>
</feature>
<evidence type="ECO:0000256" key="3">
    <source>
        <dbReference type="ARBA" id="ARBA00022448"/>
    </source>
</evidence>
<sequence>MASTQLGGAQIAADGLVGQVEYIQHEKDAGNKIDSLPEPFSHVNDETVKVDTQVEDWHFPTEEEQRTLRRVPERIPIAAFAVGFCEFAERFSYYGVTQVFTSFITYKRPEFNRAGASGDRPNVHSGALGKGQQAANGLTTFNTFWVYCTPLLGAYIADEYIGRFNTIVLAVFIALIGHVLLIIAAIPSVLDDINGAYACFIIAIVVMGLGTGMFKSNCSVLIVDQMRIKTQTVAVLKTGERVIIDPSLTIARIYMWFYMLINLGSLAGQLGMIYAVRRIGYWFAYMLPTIVFALCIPVLLFGRNYYIRYPPQGSVISRAGKVWKYALKQQWSWNPTTWKKLCTSPTFWEVAKPSNVPASERPAWMTYQDVWVDELSRGIKACSIFFLLPIYFLCYNQISGTLLQQAGQLNFGTSPQELVSQLDPIFIIVFIPVFTFLLYPYLERRRIPFTPIKRITVGFFVASIAMIWSAVVQHYIYESTGCGKYVGSANHIDADTGRDCESVTSNINVWVQSGSYVFVAFSELFASVTSLEVAVLMAPKNMKSIVMAISVFTSAIAAAIQEAFNPLAKNPNFVINYGVFAGMAFAGGILFYALFRGIDKRQEELNLIGNTPDDFDDDSKPQFKVIDGESKAAEERPTEKPKAGEPQA</sequence>
<feature type="transmembrane region" description="Helical" evidence="9">
    <location>
        <begin position="167"/>
        <end position="189"/>
    </location>
</feature>